<dbReference type="GO" id="GO:0008033">
    <property type="term" value="P:tRNA processing"/>
    <property type="evidence" value="ECO:0007669"/>
    <property type="project" value="UniProtKB-KW"/>
</dbReference>
<dbReference type="InterPro" id="IPR027417">
    <property type="entry name" value="P-loop_NTPase"/>
</dbReference>
<dbReference type="Gene3D" id="2.40.320.10">
    <property type="entry name" value="Hypothetical Protein Pfu-838710-001"/>
    <property type="match status" value="1"/>
</dbReference>
<dbReference type="InterPro" id="IPR053227">
    <property type="entry name" value="TRPL-trafficking_regulator"/>
</dbReference>
<evidence type="ECO:0000259" key="4">
    <source>
        <dbReference type="Pfam" id="PF13691"/>
    </source>
</evidence>
<feature type="domain" description="tRNase Z endonuclease" evidence="4">
    <location>
        <begin position="41"/>
        <end position="78"/>
    </location>
</feature>
<accession>F0W101</accession>
<organism evidence="5">
    <name type="scientific">Albugo laibachii Nc14</name>
    <dbReference type="NCBI Taxonomy" id="890382"/>
    <lineage>
        <taxon>Eukaryota</taxon>
        <taxon>Sar</taxon>
        <taxon>Stramenopiles</taxon>
        <taxon>Oomycota</taxon>
        <taxon>Peronosporomycetes</taxon>
        <taxon>Albuginales</taxon>
        <taxon>Albuginaceae</taxon>
        <taxon>Albugo</taxon>
    </lineage>
</organism>
<dbReference type="Pfam" id="PF13691">
    <property type="entry name" value="Lactamase_B_4"/>
    <property type="match status" value="1"/>
</dbReference>
<dbReference type="Pfam" id="PF12706">
    <property type="entry name" value="Lactamase_B_2"/>
    <property type="match status" value="1"/>
</dbReference>
<proteinExistence type="predicted"/>
<evidence type="ECO:0000313" key="5">
    <source>
        <dbReference type="EMBL" id="CCA14725.1"/>
    </source>
</evidence>
<dbReference type="GO" id="GO:0016787">
    <property type="term" value="F:hydrolase activity"/>
    <property type="evidence" value="ECO:0007669"/>
    <property type="project" value="UniProtKB-KW"/>
</dbReference>
<dbReference type="HOGENOM" id="CLU_250107_0_0_1"/>
<evidence type="ECO:0000256" key="1">
    <source>
        <dbReference type="SAM" id="MobiDB-lite"/>
    </source>
</evidence>
<dbReference type="InterPro" id="IPR036866">
    <property type="entry name" value="RibonucZ/Hydroxyglut_hydro"/>
</dbReference>
<dbReference type="Gene3D" id="3.60.15.10">
    <property type="entry name" value="Ribonuclease Z/Hydroxyacylglutathione hydrolase-like"/>
    <property type="match status" value="2"/>
</dbReference>
<dbReference type="GO" id="GO:0005525">
    <property type="term" value="F:GTP binding"/>
    <property type="evidence" value="ECO:0007669"/>
    <property type="project" value="TreeGrafter"/>
</dbReference>
<dbReference type="CDD" id="cd07718">
    <property type="entry name" value="RNaseZ_ELAC1_ELAC2-C-term-like_MBL-fold"/>
    <property type="match status" value="1"/>
</dbReference>
<feature type="domain" description="Metallo-beta-lactamase" evidence="2">
    <location>
        <begin position="541"/>
        <end position="749"/>
    </location>
</feature>
<dbReference type="Gene3D" id="3.40.50.300">
    <property type="entry name" value="P-loop containing nucleotide triphosphate hydrolases"/>
    <property type="match status" value="1"/>
</dbReference>
<dbReference type="InterPro" id="IPR001279">
    <property type="entry name" value="Metallo-B-lactamas"/>
</dbReference>
<evidence type="ECO:0000259" key="2">
    <source>
        <dbReference type="Pfam" id="PF12706"/>
    </source>
</evidence>
<dbReference type="PANTHER" id="PTHR34932">
    <property type="entry name" value="TRPL TRANSLOCATION DEFECT PROTEIN 14"/>
    <property type="match status" value="1"/>
</dbReference>
<dbReference type="InterPro" id="IPR038727">
    <property type="entry name" value="NadR/Ttd14_AAA_dom"/>
</dbReference>
<feature type="domain" description="NadR/Ttd14 AAA" evidence="3">
    <location>
        <begin position="862"/>
        <end position="1044"/>
    </location>
</feature>
<reference evidence="5" key="1">
    <citation type="journal article" date="2011" name="PLoS Biol.">
        <title>Gene gain and loss during evolution of obligate parasitism in the white rust pathogen of Arabidopsis thaliana.</title>
        <authorList>
            <person name="Kemen E."/>
            <person name="Gardiner A."/>
            <person name="Schultz-Larsen T."/>
            <person name="Kemen A.C."/>
            <person name="Balmuth A.L."/>
            <person name="Robert-Seilaniantz A."/>
            <person name="Bailey K."/>
            <person name="Holub E."/>
            <person name="Studholme D.J."/>
            <person name="Maclean D."/>
            <person name="Jones J.D."/>
        </authorList>
    </citation>
    <scope>NUCLEOTIDE SEQUENCE</scope>
</reference>
<protein>
    <submittedName>
        <fullName evidence="5">Uncharacterized protein AlNc14C5G781</fullName>
    </submittedName>
</protein>
<evidence type="ECO:0000259" key="3">
    <source>
        <dbReference type="Pfam" id="PF13521"/>
    </source>
</evidence>
<name>F0W101_9STRA</name>
<dbReference type="AlphaFoldDB" id="F0W101"/>
<dbReference type="PANTHER" id="PTHR34932:SF1">
    <property type="entry name" value="TRPL TRANSLOCATION DEFECT PROTEIN 14"/>
    <property type="match status" value="1"/>
</dbReference>
<sequence>MAKRVGIRMNVVGTGSDGSIPSVLFSVERYGIYSDDVTLLQRYLFNCGEGTQRICKEYQIRVNTLNSVFLTQFTNWNVAGIPGLIFALGECGASNLHLYGPNRSNAYLQSLQSFVRRRYPALNCTEIIQKSSSGAVICNDIPDFRMRDKHAQISAFCLRSHSTSGNSVIDAENICRHSIQDSSMKTFSTLSSDSSDFSDGEKEEWVLDRSAMVDQTWLEEFYSHHHPEKKDHAAQILRQFSGREHVLRDMLIRKYCDETASTTTPLTGKRKRKRSKEISPPKDKYGTIHVSLESSKGDWSTGEAGDPICYVLTFMQDIHRLCWIITCPHQSFVFDLIHRFKPCAAHFPMLIVHLTPENVLMQADYAQWMNSFTTGTKHLTFDSATLETTADGVFSYTFKSSALAALRRKEANFHPNSNYFQLARYLQKCTANGSCPSTRLLLSQIRVETHLAQSQLLYWFHHPKSVVQTHFEYEMTGWKKILEHAGLLSRLTAPPFISLKPIDQSHTNVQIVFLGTGCAAPSKLRGSSGIYLDFCTGKEGFLLDCGEGTFGNLCRHYGRKEGIQRISNLCGIWISHHHADHQAGIVTLLEVFAQHSDNVLLVIAPESVLQFIRTWQGTLLHPRIHLITCRAMNNCSYSSAFWQHTLRKNNPLTRLGILSDVRSVPVHHCYDAFGVVLTLSDGRRLLYSGDTRPCNALVEAGQDVDLLIHEATFEDTRQEDAIRKRHSTVSEAMQVARKMRARRVVLTHFSAGFPFRMFAHCSAQVSFQEFPHRAGVERAGESMSIEPTVVLLGRLFAIQIVGTTCAVLYYPSMSSAPHDKGIFGCEKDVRGTSIFRRSSSSSQPPLLSPLQAGDSDIAPIYKFVLTGGPCAGKTTSLERLSTFFRDRGFRVYIVPEASTLLQTGGALVVDLKEKDILNFQWQLLKLQMSLEDSFYSLAMDTKSPCVILCDRGAMDGSAYMSTDQWEELKYEHDLDTVTLRDTRYIAVFHLVTAAKGAERFYSLENNGARQETLDQARIIDERTCRAWVGHPKLFIFDNSAGFEKKMQRLIDTAAVLCGIPTTVRASRKFLLRKAPLKNDIYIDHEDFEVEKVYLQPEEGETSKDYSFVRCRTQYGISAYGMTTVRYLDSGEMVHLKRVLNAREYSYAVRRRVDTSRHIIKQQRICFLYECQSVQIHVYKDPFAINNLAILHLQASEENQQISVPSFVTIERELYESDDLYSAHKISLRCRNK</sequence>
<dbReference type="GO" id="GO:0070300">
    <property type="term" value="F:phosphatidic acid binding"/>
    <property type="evidence" value="ECO:0007669"/>
    <property type="project" value="TreeGrafter"/>
</dbReference>
<dbReference type="InterPro" id="IPR027794">
    <property type="entry name" value="tRNase_Z_dom"/>
</dbReference>
<dbReference type="EMBL" id="FR824050">
    <property type="protein sequence ID" value="CCA14725.1"/>
    <property type="molecule type" value="Genomic_DNA"/>
</dbReference>
<dbReference type="GO" id="GO:0035091">
    <property type="term" value="F:phosphatidylinositol binding"/>
    <property type="evidence" value="ECO:0007669"/>
    <property type="project" value="TreeGrafter"/>
</dbReference>
<dbReference type="GO" id="GO:0046872">
    <property type="term" value="F:metal ion binding"/>
    <property type="evidence" value="ECO:0007669"/>
    <property type="project" value="UniProtKB-KW"/>
</dbReference>
<reference evidence="5" key="2">
    <citation type="submission" date="2011-02" db="EMBL/GenBank/DDBJ databases">
        <authorList>
            <person name="MacLean D."/>
        </authorList>
    </citation>
    <scope>NUCLEOTIDE SEQUENCE</scope>
</reference>
<dbReference type="SUPFAM" id="SSF52540">
    <property type="entry name" value="P-loop containing nucleoside triphosphate hydrolases"/>
    <property type="match status" value="1"/>
</dbReference>
<gene>
    <name evidence="5" type="primary">AlNc14C5G781</name>
    <name evidence="5" type="ORF">ALNC14_008680</name>
</gene>
<dbReference type="GO" id="GO:0004519">
    <property type="term" value="F:endonuclease activity"/>
    <property type="evidence" value="ECO:0007669"/>
    <property type="project" value="UniProtKB-KW"/>
</dbReference>
<dbReference type="SUPFAM" id="SSF56281">
    <property type="entry name" value="Metallo-hydrolase/oxidoreductase"/>
    <property type="match status" value="2"/>
</dbReference>
<feature type="region of interest" description="Disordered" evidence="1">
    <location>
        <begin position="263"/>
        <end position="284"/>
    </location>
</feature>
<dbReference type="FunFam" id="3.40.50.300:FF:002703">
    <property type="entry name" value="Predicted protein"/>
    <property type="match status" value="1"/>
</dbReference>
<dbReference type="Pfam" id="PF13521">
    <property type="entry name" value="AAA_28"/>
    <property type="match status" value="1"/>
</dbReference>